<organism evidence="2 3">
    <name type="scientific">Pedobacter westerhofensis</name>
    <dbReference type="NCBI Taxonomy" id="425512"/>
    <lineage>
        <taxon>Bacteria</taxon>
        <taxon>Pseudomonadati</taxon>
        <taxon>Bacteroidota</taxon>
        <taxon>Sphingobacteriia</taxon>
        <taxon>Sphingobacteriales</taxon>
        <taxon>Sphingobacteriaceae</taxon>
        <taxon>Pedobacter</taxon>
    </lineage>
</organism>
<evidence type="ECO:0000313" key="3">
    <source>
        <dbReference type="Proteomes" id="UP000320300"/>
    </source>
</evidence>
<accession>A0A521FL57</accession>
<proteinExistence type="predicted"/>
<feature type="signal peptide" evidence="1">
    <location>
        <begin position="1"/>
        <end position="26"/>
    </location>
</feature>
<gene>
    <name evidence="2" type="ORF">SAMN06265348_113190</name>
</gene>
<dbReference type="AlphaFoldDB" id="A0A521FL57"/>
<keyword evidence="3" id="KW-1185">Reference proteome</keyword>
<protein>
    <recommendedName>
        <fullName evidence="4">Repeat domain-containing protein</fullName>
    </recommendedName>
</protein>
<dbReference type="RefSeq" id="WP_142530609.1">
    <property type="nucleotide sequence ID" value="NZ_CBCSJO010000012.1"/>
</dbReference>
<evidence type="ECO:0008006" key="4">
    <source>
        <dbReference type="Google" id="ProtNLM"/>
    </source>
</evidence>
<dbReference type="Proteomes" id="UP000320300">
    <property type="component" value="Unassembled WGS sequence"/>
</dbReference>
<keyword evidence="1" id="KW-0732">Signal</keyword>
<name>A0A521FL57_9SPHI</name>
<feature type="chain" id="PRO_5022013377" description="Repeat domain-containing protein" evidence="1">
    <location>
        <begin position="27"/>
        <end position="212"/>
    </location>
</feature>
<evidence type="ECO:0000256" key="1">
    <source>
        <dbReference type="SAM" id="SignalP"/>
    </source>
</evidence>
<dbReference type="OrthoDB" id="5348860at2"/>
<dbReference type="EMBL" id="FXTN01000013">
    <property type="protein sequence ID" value="SMO96948.1"/>
    <property type="molecule type" value="Genomic_DNA"/>
</dbReference>
<sequence>MKKLYLFPVILFLFLFTKCQSGSNQANETNAKALPVETLGSNNSAYADDQQLNQDDDDDDDGQRPEDVMKVQKFLRYFFKNDLQRDLIQPTSRQFKLQCADLNADGKDEIFVGLTGPYFCGSGGCTFLLLDHTGKLITKFTVSSYPVIVDSTFTKGWHDLLVQSQGKFHRLKFTGTRYLSNPSLAPITDFLPSKKLLSVFDSWEEKKAWHVF</sequence>
<reference evidence="2 3" key="1">
    <citation type="submission" date="2017-05" db="EMBL/GenBank/DDBJ databases">
        <authorList>
            <person name="Varghese N."/>
            <person name="Submissions S."/>
        </authorList>
    </citation>
    <scope>NUCLEOTIDE SEQUENCE [LARGE SCALE GENOMIC DNA]</scope>
    <source>
        <strain evidence="2 3">DSM 19036</strain>
    </source>
</reference>
<evidence type="ECO:0000313" key="2">
    <source>
        <dbReference type="EMBL" id="SMO96948.1"/>
    </source>
</evidence>